<dbReference type="PANTHER" id="PTHR11941">
    <property type="entry name" value="ENOYL-COA HYDRATASE-RELATED"/>
    <property type="match status" value="1"/>
</dbReference>
<protein>
    <recommendedName>
        <fullName evidence="3">Enoyl-CoA hydratase</fullName>
    </recommendedName>
</protein>
<dbReference type="GO" id="GO:0004165">
    <property type="term" value="F:delta(3)-delta(2)-enoyl-CoA isomerase activity"/>
    <property type="evidence" value="ECO:0007669"/>
    <property type="project" value="TreeGrafter"/>
</dbReference>
<evidence type="ECO:0008006" key="3">
    <source>
        <dbReference type="Google" id="ProtNLM"/>
    </source>
</evidence>
<evidence type="ECO:0000313" key="2">
    <source>
        <dbReference type="Proteomes" id="UP000030678"/>
    </source>
</evidence>
<reference evidence="1 2" key="1">
    <citation type="submission" date="2013-03" db="EMBL/GenBank/DDBJ databases">
        <title>The Genome Sequence of Cladophialophora carrionii CBS 160.54.</title>
        <authorList>
            <consortium name="The Broad Institute Genomics Platform"/>
            <person name="Cuomo C."/>
            <person name="de Hoog S."/>
            <person name="Gorbushina A."/>
            <person name="Walker B."/>
            <person name="Young S.K."/>
            <person name="Zeng Q."/>
            <person name="Gargeya S."/>
            <person name="Fitzgerald M."/>
            <person name="Haas B."/>
            <person name="Abouelleil A."/>
            <person name="Allen A.W."/>
            <person name="Alvarado L."/>
            <person name="Arachchi H.M."/>
            <person name="Berlin A.M."/>
            <person name="Chapman S.B."/>
            <person name="Gainer-Dewar J."/>
            <person name="Goldberg J."/>
            <person name="Griggs A."/>
            <person name="Gujja S."/>
            <person name="Hansen M."/>
            <person name="Howarth C."/>
            <person name="Imamovic A."/>
            <person name="Ireland A."/>
            <person name="Larimer J."/>
            <person name="McCowan C."/>
            <person name="Murphy C."/>
            <person name="Pearson M."/>
            <person name="Poon T.W."/>
            <person name="Priest M."/>
            <person name="Roberts A."/>
            <person name="Saif S."/>
            <person name="Shea T."/>
            <person name="Sisk P."/>
            <person name="Sykes S."/>
            <person name="Wortman J."/>
            <person name="Nusbaum C."/>
            <person name="Birren B."/>
        </authorList>
    </citation>
    <scope>NUCLEOTIDE SEQUENCE [LARGE SCALE GENOMIC DNA]</scope>
    <source>
        <strain evidence="1 2">CBS 160.54</strain>
    </source>
</reference>
<dbReference type="SUPFAM" id="SSF52096">
    <property type="entry name" value="ClpP/crotonase"/>
    <property type="match status" value="1"/>
</dbReference>
<dbReference type="EMBL" id="KB822705">
    <property type="protein sequence ID" value="ETI22879.1"/>
    <property type="molecule type" value="Genomic_DNA"/>
</dbReference>
<dbReference type="InterPro" id="IPR001753">
    <property type="entry name" value="Enoyl-CoA_hydra/iso"/>
</dbReference>
<proteinExistence type="predicted"/>
<dbReference type="GeneID" id="19983166"/>
<dbReference type="InterPro" id="IPR029045">
    <property type="entry name" value="ClpP/crotonase-like_dom_sf"/>
</dbReference>
<dbReference type="GO" id="GO:0005777">
    <property type="term" value="C:peroxisome"/>
    <property type="evidence" value="ECO:0007669"/>
    <property type="project" value="TreeGrafter"/>
</dbReference>
<gene>
    <name evidence="1" type="ORF">G647_04673</name>
</gene>
<dbReference type="PANTHER" id="PTHR11941:SF75">
    <property type="entry name" value="ENOYL-COA HYDRATASE_ISOMERASE FAMILY PROTEIN"/>
    <property type="match status" value="1"/>
</dbReference>
<dbReference type="CDD" id="cd06558">
    <property type="entry name" value="crotonase-like"/>
    <property type="match status" value="1"/>
</dbReference>
<dbReference type="Gene3D" id="3.90.226.10">
    <property type="entry name" value="2-enoyl-CoA Hydratase, Chain A, domain 1"/>
    <property type="match status" value="1"/>
</dbReference>
<dbReference type="Proteomes" id="UP000030678">
    <property type="component" value="Unassembled WGS sequence"/>
</dbReference>
<evidence type="ECO:0000313" key="1">
    <source>
        <dbReference type="EMBL" id="ETI22879.1"/>
    </source>
</evidence>
<dbReference type="Pfam" id="PF00378">
    <property type="entry name" value="ECH_1"/>
    <property type="match status" value="1"/>
</dbReference>
<dbReference type="AlphaFoldDB" id="V9D7K5"/>
<dbReference type="FunFam" id="3.90.226.10:FF:000113">
    <property type="entry name" value="Enoyl-CoA hydratase/isomerase family protein (AFU_orthologue AFUA_2G14850)"/>
    <property type="match status" value="1"/>
</dbReference>
<sequence length="238" mass="26466">MQHVTTTREGNVFTITMHCGEENRMTVAFCREMIAAFNSIRETLGNGSAGAVIVQGRNPKFWCTGADLNEREVRPHANTEGFYPMIHTILDFPFPTIALINGHTFGGGCVFAMAHDYRVMNGERGFLRMPPVDIGLHFPGMGSLLRAKLHPRVARKMLLEAHKFTGKEALEDGIVDLIVEPSALRRTAHDLARRVAPKAAAGVYGVLKSELYGEADREFQLISMVYSRPTSRQPKLKL</sequence>
<dbReference type="OrthoDB" id="1696280at2759"/>
<dbReference type="GO" id="GO:0006635">
    <property type="term" value="P:fatty acid beta-oxidation"/>
    <property type="evidence" value="ECO:0007669"/>
    <property type="project" value="TreeGrafter"/>
</dbReference>
<dbReference type="HOGENOM" id="CLU_009834_3_0_1"/>
<accession>V9D7K5</accession>
<dbReference type="RefSeq" id="XP_008727234.1">
    <property type="nucleotide sequence ID" value="XM_008729012.1"/>
</dbReference>
<dbReference type="VEuPathDB" id="FungiDB:G647_04673"/>
<name>V9D7K5_9EURO</name>
<organism evidence="1 2">
    <name type="scientific">Cladophialophora carrionii CBS 160.54</name>
    <dbReference type="NCBI Taxonomy" id="1279043"/>
    <lineage>
        <taxon>Eukaryota</taxon>
        <taxon>Fungi</taxon>
        <taxon>Dikarya</taxon>
        <taxon>Ascomycota</taxon>
        <taxon>Pezizomycotina</taxon>
        <taxon>Eurotiomycetes</taxon>
        <taxon>Chaetothyriomycetidae</taxon>
        <taxon>Chaetothyriales</taxon>
        <taxon>Herpotrichiellaceae</taxon>
        <taxon>Cladophialophora</taxon>
    </lineage>
</organism>